<evidence type="ECO:0000256" key="9">
    <source>
        <dbReference type="ARBA" id="ARBA00022857"/>
    </source>
</evidence>
<evidence type="ECO:0000256" key="11">
    <source>
        <dbReference type="ARBA" id="ARBA00023002"/>
    </source>
</evidence>
<dbReference type="CDD" id="cd06207">
    <property type="entry name" value="CyPoR_like"/>
    <property type="match status" value="1"/>
</dbReference>
<keyword evidence="5" id="KW-0813">Transport</keyword>
<protein>
    <recommendedName>
        <fullName evidence="4">assimilatory sulfite reductase (NADPH)</fullName>
        <ecNumber evidence="4">1.8.1.2</ecNumber>
    </recommendedName>
</protein>
<keyword evidence="6" id="KW-0285">Flavoprotein</keyword>
<evidence type="ECO:0000256" key="3">
    <source>
        <dbReference type="ARBA" id="ARBA00004774"/>
    </source>
</evidence>
<evidence type="ECO:0000256" key="10">
    <source>
        <dbReference type="ARBA" id="ARBA00022982"/>
    </source>
</evidence>
<dbReference type="InterPro" id="IPR001709">
    <property type="entry name" value="Flavoprot_Pyr_Nucl_cyt_Rdtase"/>
</dbReference>
<dbReference type="Gene3D" id="3.40.50.920">
    <property type="match status" value="1"/>
</dbReference>
<dbReference type="InterPro" id="IPR017927">
    <property type="entry name" value="FAD-bd_FR_type"/>
</dbReference>
<evidence type="ECO:0000256" key="8">
    <source>
        <dbReference type="ARBA" id="ARBA00022827"/>
    </source>
</evidence>
<keyword evidence="7" id="KW-0288">FMN</keyword>
<keyword evidence="10" id="KW-0249">Electron transport</keyword>
<comment type="pathway">
    <text evidence="3">Sulfur metabolism; hydrogen sulfide biosynthesis; hydrogen sulfide from sulfite (NADPH route): step 1/1.</text>
</comment>
<reference evidence="16" key="1">
    <citation type="journal article" date="2023" name="PhytoFront">
        <title>Draft Genome Resources of Seven Strains of Tilletia horrida, Causal Agent of Kernel Smut of Rice.</title>
        <authorList>
            <person name="Khanal S."/>
            <person name="Antony Babu S."/>
            <person name="Zhou X.G."/>
        </authorList>
    </citation>
    <scope>NUCLEOTIDE SEQUENCE</scope>
    <source>
        <strain evidence="16">TX6</strain>
    </source>
</reference>
<dbReference type="Pfam" id="PF00175">
    <property type="entry name" value="NAD_binding_1"/>
    <property type="match status" value="1"/>
</dbReference>
<comment type="caution">
    <text evidence="16">The sequence shown here is derived from an EMBL/GenBank/DDBJ whole genome shotgun (WGS) entry which is preliminary data.</text>
</comment>
<dbReference type="GO" id="GO:0004783">
    <property type="term" value="F:sulfite reductase (NADPH) activity"/>
    <property type="evidence" value="ECO:0007669"/>
    <property type="project" value="UniProtKB-EC"/>
</dbReference>
<dbReference type="Gene3D" id="3.40.50.80">
    <property type="entry name" value="Nucleotide-binding domain of ferredoxin-NADP reductase (FNR) module"/>
    <property type="match status" value="1"/>
</dbReference>
<gene>
    <name evidence="16" type="primary">MET10</name>
    <name evidence="16" type="ORF">OC846_000230</name>
</gene>
<dbReference type="PANTHER" id="PTHR19384:SF109">
    <property type="entry name" value="SULFITE REDUCTASE [NADPH] FLAVOPROTEIN COMPONENT"/>
    <property type="match status" value="1"/>
</dbReference>
<dbReference type="Pfam" id="PF00667">
    <property type="entry name" value="FAD_binding_1"/>
    <property type="match status" value="1"/>
</dbReference>
<comment type="cofactor">
    <cofactor evidence="2">
        <name>FAD</name>
        <dbReference type="ChEBI" id="CHEBI:57692"/>
    </cofactor>
</comment>
<dbReference type="InterPro" id="IPR003097">
    <property type="entry name" value="CysJ-like_FAD-binding"/>
</dbReference>
<dbReference type="Gene3D" id="1.20.990.10">
    <property type="entry name" value="NADPH-cytochrome p450 Reductase, Chain A, domain 3"/>
    <property type="match status" value="1"/>
</dbReference>
<dbReference type="FunFam" id="1.20.990.10:FF:000010">
    <property type="entry name" value="Sulfite reductase [NADPH] flavoprotein component"/>
    <property type="match status" value="1"/>
</dbReference>
<evidence type="ECO:0000313" key="16">
    <source>
        <dbReference type="EMBL" id="KAK0557935.1"/>
    </source>
</evidence>
<evidence type="ECO:0000259" key="15">
    <source>
        <dbReference type="PROSITE" id="PS51384"/>
    </source>
</evidence>
<keyword evidence="8" id="KW-0274">FAD</keyword>
<dbReference type="SUPFAM" id="SSF52343">
    <property type="entry name" value="Ferredoxin reductase-like, C-terminal NADP-linked domain"/>
    <property type="match status" value="1"/>
</dbReference>
<comment type="catalytic activity">
    <reaction evidence="12">
        <text>hydrogen sulfide + 3 NADP(+) + 3 H2O = sulfite + 3 NADPH + 4 H(+)</text>
        <dbReference type="Rhea" id="RHEA:13801"/>
        <dbReference type="ChEBI" id="CHEBI:15377"/>
        <dbReference type="ChEBI" id="CHEBI:15378"/>
        <dbReference type="ChEBI" id="CHEBI:17359"/>
        <dbReference type="ChEBI" id="CHEBI:29919"/>
        <dbReference type="ChEBI" id="CHEBI:57783"/>
        <dbReference type="ChEBI" id="CHEBI:58349"/>
        <dbReference type="EC" id="1.8.1.2"/>
    </reaction>
</comment>
<dbReference type="PANTHER" id="PTHR19384">
    <property type="entry name" value="NITRIC OXIDE SYNTHASE-RELATED"/>
    <property type="match status" value="1"/>
</dbReference>
<proteinExistence type="predicted"/>
<organism evidence="16 17">
    <name type="scientific">Tilletia horrida</name>
    <dbReference type="NCBI Taxonomy" id="155126"/>
    <lineage>
        <taxon>Eukaryota</taxon>
        <taxon>Fungi</taxon>
        <taxon>Dikarya</taxon>
        <taxon>Basidiomycota</taxon>
        <taxon>Ustilaginomycotina</taxon>
        <taxon>Exobasidiomycetes</taxon>
        <taxon>Tilletiales</taxon>
        <taxon>Tilletiaceae</taxon>
        <taxon>Tilletia</taxon>
    </lineage>
</organism>
<feature type="compositionally biased region" description="Low complexity" evidence="14">
    <location>
        <begin position="76"/>
        <end position="85"/>
    </location>
</feature>
<evidence type="ECO:0000256" key="6">
    <source>
        <dbReference type="ARBA" id="ARBA00022630"/>
    </source>
</evidence>
<evidence type="ECO:0000256" key="2">
    <source>
        <dbReference type="ARBA" id="ARBA00001974"/>
    </source>
</evidence>
<dbReference type="Gene3D" id="2.40.30.10">
    <property type="entry name" value="Translation factors"/>
    <property type="match status" value="1"/>
</dbReference>
<evidence type="ECO:0000256" key="13">
    <source>
        <dbReference type="ARBA" id="ARBA00059320"/>
    </source>
</evidence>
<evidence type="ECO:0000313" key="17">
    <source>
        <dbReference type="Proteomes" id="UP001176517"/>
    </source>
</evidence>
<dbReference type="Gene3D" id="3.40.920.10">
    <property type="entry name" value="Pyruvate-ferredoxin oxidoreductase, PFOR, domain III"/>
    <property type="match status" value="1"/>
</dbReference>
<dbReference type="SUPFAM" id="SSF52922">
    <property type="entry name" value="TK C-terminal domain-like"/>
    <property type="match status" value="1"/>
</dbReference>
<feature type="region of interest" description="Disordered" evidence="14">
    <location>
        <begin position="38"/>
        <end position="90"/>
    </location>
</feature>
<comment type="cofactor">
    <cofactor evidence="1">
        <name>FMN</name>
        <dbReference type="ChEBI" id="CHEBI:58210"/>
    </cofactor>
</comment>
<dbReference type="GO" id="GO:0010181">
    <property type="term" value="F:FMN binding"/>
    <property type="evidence" value="ECO:0007669"/>
    <property type="project" value="TreeGrafter"/>
</dbReference>
<dbReference type="InterPro" id="IPR039261">
    <property type="entry name" value="FNR_nucleotide-bd"/>
</dbReference>
<keyword evidence="9" id="KW-0521">NADP</keyword>
<name>A0AAN6GW98_9BASI</name>
<comment type="function">
    <text evidence="13">This enzyme catalyzes the 6-electron reduction of sulfite to sulfide. This is one of several activities required for the biosynthesis of L-cysteine from sulfate.</text>
</comment>
<accession>A0AAN6GW98</accession>
<evidence type="ECO:0000256" key="12">
    <source>
        <dbReference type="ARBA" id="ARBA00052219"/>
    </source>
</evidence>
<dbReference type="SUPFAM" id="SSF63380">
    <property type="entry name" value="Riboflavin synthase domain-like"/>
    <property type="match status" value="1"/>
</dbReference>
<dbReference type="SUPFAM" id="SSF53323">
    <property type="entry name" value="Pyruvate-ferredoxin oxidoreductase, PFOR, domain III"/>
    <property type="match status" value="1"/>
</dbReference>
<dbReference type="Proteomes" id="UP001176517">
    <property type="component" value="Unassembled WGS sequence"/>
</dbReference>
<dbReference type="Gene3D" id="3.40.50.970">
    <property type="match status" value="1"/>
</dbReference>
<dbReference type="InterPro" id="IPR001433">
    <property type="entry name" value="OxRdtase_FAD/NAD-bd"/>
</dbReference>
<keyword evidence="11 16" id="KW-0560">Oxidoreductase</keyword>
<dbReference type="InterPro" id="IPR023173">
    <property type="entry name" value="NADPH_Cyt_P450_Rdtase_alpha"/>
</dbReference>
<dbReference type="GO" id="GO:0005829">
    <property type="term" value="C:cytosol"/>
    <property type="evidence" value="ECO:0007669"/>
    <property type="project" value="TreeGrafter"/>
</dbReference>
<evidence type="ECO:0000256" key="14">
    <source>
        <dbReference type="SAM" id="MobiDB-lite"/>
    </source>
</evidence>
<dbReference type="InterPro" id="IPR009014">
    <property type="entry name" value="Transketo_C/PFOR_II"/>
</dbReference>
<evidence type="ECO:0000256" key="5">
    <source>
        <dbReference type="ARBA" id="ARBA00022448"/>
    </source>
</evidence>
<dbReference type="GO" id="GO:0050660">
    <property type="term" value="F:flavin adenine dinucleotide binding"/>
    <property type="evidence" value="ECO:0007669"/>
    <property type="project" value="TreeGrafter"/>
</dbReference>
<dbReference type="PROSITE" id="PS51384">
    <property type="entry name" value="FAD_FR"/>
    <property type="match status" value="1"/>
</dbReference>
<sequence length="1286" mass="136884">MAAAATQGSVFAQASVFAGGLALGLGSAYALSRGALAPANKVSKSHRNKVLASSNKHSASSKKDAAPTSAVDQLDPAAAKGPGPAVVNDDDTAKADALVHGTAPSANIRLNALGQPAVSPLQSGVDPEPSIQNRVHVLDTKSDLSSLAHIPALQTDITAPVWLAGLPDGAAGQPATALTAIEKTVYANSDSIFVYEAETNTGGFGQWIEKEAATAAAKGWVQGRPQVFSQLQIRTGAANCIAGYLSAHGRSVAGVTDSSGNETVVSALTNVDGLVLMGPALSAIEPSSASQPRLVLQVSAATQNITDESLTVTNDFASALSVASIFDLGFANFAVVFSSTREEAALTSAALYSASPAAEHTVHVFDGAYTAREVAPLVNVTAETLAKQSAHSARAHVHVTDALYAKGLGHFNYVGPASPKVLLVVPNSDRFAAAKAVLDVLSSTSALQDVGILSVRVLRPWSDDAFLAAVPTSVEVIHVLDESRVPGRTGGLLYDEVFASVLNRTLVTKETKVPTVFPLSLKSSTQLSSGGWVAILRQLSGSSAKSGALSADEIAAVTLPPVDLVSSIPGGKLVTFVDTDPSTSATSYLGALVARSFRERGSFTNIQTRLIQRYDNFASAGGIVRSDVLFSSLASGAGAGADVPVHLAADDAQSHVIVVSEPEVTLKTYDVFASLRPGGIVLVNSPGWTTAEFEAKLRVQDRRMLAGRKARVYLLDAALLVDKLGELGGGAAKAKAQVLPKQVAAVALLAAFLRLHLGSSGSTLVGFLRRILGAAPLGNAGLDGLVPLVERSIKLFGYSDAEWAKAEAATDAEREAQAALAPRLRHVRYTGFVPNRDAESVKVENVPARATWALPAWQAMFSEAYGLETEVLRPDLPEKNWVVTVTENRRLTPVDYDRNVFHMELSTAGTDLKYEVGEALGVHGWNDAEEVQQFIEESGYDADEIVSVPSLTDSTKYESLTVFQLLQQRLDIFGKPPKRFYEELSKLAKNKDEARWLRFISSAEGSSTFKKLSEIETVTYADVLRMFPSARLPLDRLLLEVELIKPRHYSIASAQAAVGDSVHLLIVTVDWLTPSGSPRYGQCTRYLANLRPGAKVTVSLKPSVMKLPPLASQPIIMAGLGTGAAPFRAFLQARALQREQGEDVGPLVYYFGSRYRASEYLYGEELEAYLRDGVLSKMGLAFSRDQRKKIYIQDKIRQDSEILASYLAPELEKLGGSASIVLDENLLGSVEEGKKGFFYLCGPTWPVPDIHAELVGALQAKGLSKAQAEEKMELLKEEERYVLEVY</sequence>
<dbReference type="InterPro" id="IPR017938">
    <property type="entry name" value="Riboflavin_synthase-like_b-brl"/>
</dbReference>
<dbReference type="EC" id="1.8.1.2" evidence="4"/>
<dbReference type="PRINTS" id="PR00371">
    <property type="entry name" value="FPNCR"/>
</dbReference>
<feature type="domain" description="FAD-binding FR-type" evidence="15">
    <location>
        <begin position="878"/>
        <end position="1109"/>
    </location>
</feature>
<evidence type="ECO:0000256" key="4">
    <source>
        <dbReference type="ARBA" id="ARBA00012604"/>
    </source>
</evidence>
<evidence type="ECO:0000256" key="1">
    <source>
        <dbReference type="ARBA" id="ARBA00001917"/>
    </source>
</evidence>
<dbReference type="EMBL" id="JAPDMZ010000002">
    <property type="protein sequence ID" value="KAK0557935.1"/>
    <property type="molecule type" value="Genomic_DNA"/>
</dbReference>
<evidence type="ECO:0000256" key="7">
    <source>
        <dbReference type="ARBA" id="ARBA00022643"/>
    </source>
</evidence>
<keyword evidence="17" id="KW-1185">Reference proteome</keyword>
<dbReference type="InterPro" id="IPR002869">
    <property type="entry name" value="Pyrv_flavodox_OxRed_cen"/>
</dbReference>